<dbReference type="RefSeq" id="XP_033583968.1">
    <property type="nucleotide sequence ID" value="XM_033728840.1"/>
</dbReference>
<protein>
    <submittedName>
        <fullName evidence="1 3">Uncharacterized protein</fullName>
    </submittedName>
</protein>
<reference evidence="1 3" key="1">
    <citation type="journal article" date="2020" name="Stud. Mycol.">
        <title>101 Dothideomycetes genomes: a test case for predicting lifestyles and emergence of pathogens.</title>
        <authorList>
            <person name="Haridas S."/>
            <person name="Albert R."/>
            <person name="Binder M."/>
            <person name="Bloem J."/>
            <person name="Labutti K."/>
            <person name="Salamov A."/>
            <person name="Andreopoulos B."/>
            <person name="Baker S."/>
            <person name="Barry K."/>
            <person name="Bills G."/>
            <person name="Bluhm B."/>
            <person name="Cannon C."/>
            <person name="Castanera R."/>
            <person name="Culley D."/>
            <person name="Daum C."/>
            <person name="Ezra D."/>
            <person name="Gonzalez J."/>
            <person name="Henrissat B."/>
            <person name="Kuo A."/>
            <person name="Liang C."/>
            <person name="Lipzen A."/>
            <person name="Lutzoni F."/>
            <person name="Magnuson J."/>
            <person name="Mondo S."/>
            <person name="Nolan M."/>
            <person name="Ohm R."/>
            <person name="Pangilinan J."/>
            <person name="Park H.-J."/>
            <person name="Ramirez L."/>
            <person name="Alfaro M."/>
            <person name="Sun H."/>
            <person name="Tritt A."/>
            <person name="Yoshinaga Y."/>
            <person name="Zwiers L.-H."/>
            <person name="Turgeon B."/>
            <person name="Goodwin S."/>
            <person name="Spatafora J."/>
            <person name="Crous P."/>
            <person name="Grigoriev I."/>
        </authorList>
    </citation>
    <scope>NUCLEOTIDE SEQUENCE</scope>
    <source>
        <strain evidence="1 3">CBS 304.34</strain>
    </source>
</reference>
<reference evidence="3" key="3">
    <citation type="submission" date="2025-04" db="UniProtKB">
        <authorList>
            <consortium name="RefSeq"/>
        </authorList>
    </citation>
    <scope>IDENTIFICATION</scope>
    <source>
        <strain evidence="3">CBS 304.34</strain>
    </source>
</reference>
<reference evidence="3" key="2">
    <citation type="submission" date="2020-04" db="EMBL/GenBank/DDBJ databases">
        <authorList>
            <consortium name="NCBI Genome Project"/>
        </authorList>
    </citation>
    <scope>NUCLEOTIDE SEQUENCE</scope>
    <source>
        <strain evidence="3">CBS 304.34</strain>
    </source>
</reference>
<keyword evidence="2" id="KW-1185">Reference proteome</keyword>
<accession>A0A6A6Z9P9</accession>
<evidence type="ECO:0000313" key="3">
    <source>
        <dbReference type="RefSeq" id="XP_033583968.1"/>
    </source>
</evidence>
<dbReference type="GeneID" id="54469733"/>
<sequence length="181" mass="20955">MMQIAGRFDSSLFNPLRPPLDAAVLVLEAWMIFGQKAEGTVHLRRYILSHLYAEPVEVYDIKVIWEHFDHDSDVVEAMISNVVENWVGGEFSDIEKLIIKHYVHGKKELEERICQAKVESQKKIEAREANPHRRLELNDEVHPQQLMSALAEDTHEGYFISQSRRLSLSQSHSESDCEPFQ</sequence>
<evidence type="ECO:0000313" key="1">
    <source>
        <dbReference type="EMBL" id="KAF2817004.1"/>
    </source>
</evidence>
<organism evidence="1">
    <name type="scientific">Mytilinidion resinicola</name>
    <dbReference type="NCBI Taxonomy" id="574789"/>
    <lineage>
        <taxon>Eukaryota</taxon>
        <taxon>Fungi</taxon>
        <taxon>Dikarya</taxon>
        <taxon>Ascomycota</taxon>
        <taxon>Pezizomycotina</taxon>
        <taxon>Dothideomycetes</taxon>
        <taxon>Pleosporomycetidae</taxon>
        <taxon>Mytilinidiales</taxon>
        <taxon>Mytilinidiaceae</taxon>
        <taxon>Mytilinidion</taxon>
    </lineage>
</organism>
<evidence type="ECO:0000313" key="2">
    <source>
        <dbReference type="Proteomes" id="UP000504636"/>
    </source>
</evidence>
<dbReference type="EMBL" id="MU003692">
    <property type="protein sequence ID" value="KAF2817004.1"/>
    <property type="molecule type" value="Genomic_DNA"/>
</dbReference>
<dbReference type="OrthoDB" id="3783833at2759"/>
<dbReference type="Proteomes" id="UP000504636">
    <property type="component" value="Unplaced"/>
</dbReference>
<name>A0A6A6Z9P9_9PEZI</name>
<gene>
    <name evidence="1 3" type="ORF">BDZ99DRAFT_7129</name>
</gene>
<dbReference type="AlphaFoldDB" id="A0A6A6Z9P9"/>
<proteinExistence type="predicted"/>